<gene>
    <name evidence="1" type="ORF">FBY41_0117</name>
</gene>
<accession>A0A543HZJ2</accession>
<keyword evidence="2" id="KW-1185">Reference proteome</keyword>
<evidence type="ECO:0000313" key="1">
    <source>
        <dbReference type="EMBL" id="TQM63767.1"/>
    </source>
</evidence>
<dbReference type="Proteomes" id="UP000316747">
    <property type="component" value="Unassembled WGS sequence"/>
</dbReference>
<proteinExistence type="predicted"/>
<protein>
    <submittedName>
        <fullName evidence="1">Uncharacterized protein</fullName>
    </submittedName>
</protein>
<dbReference type="AlphaFoldDB" id="A0A543HZJ2"/>
<dbReference type="EMBL" id="VFPM01000001">
    <property type="protein sequence ID" value="TQM63767.1"/>
    <property type="molecule type" value="Genomic_DNA"/>
</dbReference>
<sequence length="75" mass="8340">MAYAVTLNEPNLPRSLSWVDRPPFVRDLERAALEAASAAAGVERCRQLHSCIGMVPPGEYEHTCYRSQIRQDAPA</sequence>
<comment type="caution">
    <text evidence="1">The sequence shown here is derived from an EMBL/GenBank/DDBJ whole genome shotgun (WGS) entry which is preliminary data.</text>
</comment>
<name>A0A543HZJ2_9MICO</name>
<organism evidence="1 2">
    <name type="scientific">Humibacillus xanthopallidus</name>
    <dbReference type="NCBI Taxonomy" id="412689"/>
    <lineage>
        <taxon>Bacteria</taxon>
        <taxon>Bacillati</taxon>
        <taxon>Actinomycetota</taxon>
        <taxon>Actinomycetes</taxon>
        <taxon>Micrococcales</taxon>
        <taxon>Intrasporangiaceae</taxon>
        <taxon>Humibacillus</taxon>
    </lineage>
</organism>
<reference evidence="1 2" key="1">
    <citation type="submission" date="2019-06" db="EMBL/GenBank/DDBJ databases">
        <title>Genome sequencing of plant associated microbes to promote plant fitness in Sorghum bicolor and Oryza sativa.</title>
        <authorList>
            <person name="Coleman-Derr D."/>
        </authorList>
    </citation>
    <scope>NUCLEOTIDE SEQUENCE [LARGE SCALE GENOMIC DNA]</scope>
    <source>
        <strain evidence="1 2">KV-663</strain>
    </source>
</reference>
<evidence type="ECO:0000313" key="2">
    <source>
        <dbReference type="Proteomes" id="UP000316747"/>
    </source>
</evidence>